<dbReference type="Proteomes" id="UP000007796">
    <property type="component" value="Unassembled WGS sequence"/>
</dbReference>
<dbReference type="AlphaFoldDB" id="F0XKD3"/>
<keyword evidence="2" id="KW-1185">Reference proteome</keyword>
<sequence>MAASIVSVATSISSAVSSPTGFWASMATPLASGTPGITASAHNIWLGDNQGWKTFFPCFSELADTTDRLRSLVTVTVTTSLAPSTTVTAEVLADIPQATQAGTAEEAEEADEAHARAPFRGDWTKIRRMCRYLCEEGWVDAVPVYQFEQETDGGSTVTVIYCQNCEAYGRVLNVTSSDALDAAIVSLPLESR</sequence>
<proteinExistence type="predicted"/>
<dbReference type="EMBL" id="GL629787">
    <property type="protein sequence ID" value="EFX01879.1"/>
    <property type="molecule type" value="Genomic_DNA"/>
</dbReference>
<protein>
    <submittedName>
        <fullName evidence="1">Uncharacterized protein</fullName>
    </submittedName>
</protein>
<dbReference type="RefSeq" id="XP_014171361.1">
    <property type="nucleotide sequence ID" value="XM_014315886.1"/>
</dbReference>
<evidence type="ECO:0000313" key="2">
    <source>
        <dbReference type="Proteomes" id="UP000007796"/>
    </source>
</evidence>
<name>F0XKD3_GROCL</name>
<reference evidence="1 2" key="1">
    <citation type="journal article" date="2011" name="Proc. Natl. Acad. Sci. U.S.A.">
        <title>Genome and transcriptome analyses of the mountain pine beetle-fungal symbiont Grosmannia clavigera, a lodgepole pine pathogen.</title>
        <authorList>
            <person name="DiGuistini S."/>
            <person name="Wang Y."/>
            <person name="Liao N.Y."/>
            <person name="Taylor G."/>
            <person name="Tanguay P."/>
            <person name="Feau N."/>
            <person name="Henrissat B."/>
            <person name="Chan S.K."/>
            <person name="Hesse-Orce U."/>
            <person name="Alamouti S.M."/>
            <person name="Tsui C.K.M."/>
            <person name="Docking R.T."/>
            <person name="Levasseur A."/>
            <person name="Haridas S."/>
            <person name="Robertson G."/>
            <person name="Birol I."/>
            <person name="Holt R.A."/>
            <person name="Marra M.A."/>
            <person name="Hamelin R.C."/>
            <person name="Hirst M."/>
            <person name="Jones S.J.M."/>
            <person name="Bohlmann J."/>
            <person name="Breuil C."/>
        </authorList>
    </citation>
    <scope>NUCLEOTIDE SEQUENCE [LARGE SCALE GENOMIC DNA]</scope>
    <source>
        <strain evidence="2">kw1407 / UAMH 11150</strain>
    </source>
</reference>
<accession>F0XKD3</accession>
<gene>
    <name evidence="1" type="ORF">CMQ_4950</name>
</gene>
<organism evidence="2">
    <name type="scientific">Grosmannia clavigera (strain kw1407 / UAMH 11150)</name>
    <name type="common">Blue stain fungus</name>
    <name type="synonym">Graphiocladiella clavigera</name>
    <dbReference type="NCBI Taxonomy" id="655863"/>
    <lineage>
        <taxon>Eukaryota</taxon>
        <taxon>Fungi</taxon>
        <taxon>Dikarya</taxon>
        <taxon>Ascomycota</taxon>
        <taxon>Pezizomycotina</taxon>
        <taxon>Sordariomycetes</taxon>
        <taxon>Sordariomycetidae</taxon>
        <taxon>Ophiostomatales</taxon>
        <taxon>Ophiostomataceae</taxon>
        <taxon>Leptographium</taxon>
    </lineage>
</organism>
<evidence type="ECO:0000313" key="1">
    <source>
        <dbReference type="EMBL" id="EFX01879.1"/>
    </source>
</evidence>
<dbReference type="GeneID" id="25978218"/>
<dbReference type="HOGENOM" id="CLU_1415304_0_0_1"/>
<dbReference type="InParanoid" id="F0XKD3"/>